<gene>
    <name evidence="1" type="ORF">PCOR1329_LOCUS78646</name>
</gene>
<reference evidence="1" key="1">
    <citation type="submission" date="2023-10" db="EMBL/GenBank/DDBJ databases">
        <authorList>
            <person name="Chen Y."/>
            <person name="Shah S."/>
            <person name="Dougan E. K."/>
            <person name="Thang M."/>
            <person name="Chan C."/>
        </authorList>
    </citation>
    <scope>NUCLEOTIDE SEQUENCE [LARGE SCALE GENOMIC DNA]</scope>
</reference>
<proteinExistence type="predicted"/>
<protein>
    <submittedName>
        <fullName evidence="1">Uncharacterized protein</fullName>
    </submittedName>
</protein>
<dbReference type="EMBL" id="CAUYUJ010020987">
    <property type="protein sequence ID" value="CAK0901829.1"/>
    <property type="molecule type" value="Genomic_DNA"/>
</dbReference>
<accession>A0ABN9XPI8</accession>
<feature type="non-terminal residue" evidence="1">
    <location>
        <position position="160"/>
    </location>
</feature>
<evidence type="ECO:0000313" key="1">
    <source>
        <dbReference type="EMBL" id="CAK0901829.1"/>
    </source>
</evidence>
<name>A0ABN9XPI8_9DINO</name>
<comment type="caution">
    <text evidence="1">The sequence shown here is derived from an EMBL/GenBank/DDBJ whole genome shotgun (WGS) entry which is preliminary data.</text>
</comment>
<evidence type="ECO:0000313" key="2">
    <source>
        <dbReference type="Proteomes" id="UP001189429"/>
    </source>
</evidence>
<keyword evidence="2" id="KW-1185">Reference proteome</keyword>
<dbReference type="Proteomes" id="UP001189429">
    <property type="component" value="Unassembled WGS sequence"/>
</dbReference>
<organism evidence="1 2">
    <name type="scientific">Prorocentrum cordatum</name>
    <dbReference type="NCBI Taxonomy" id="2364126"/>
    <lineage>
        <taxon>Eukaryota</taxon>
        <taxon>Sar</taxon>
        <taxon>Alveolata</taxon>
        <taxon>Dinophyceae</taxon>
        <taxon>Prorocentrales</taxon>
        <taxon>Prorocentraceae</taxon>
        <taxon>Prorocentrum</taxon>
    </lineage>
</organism>
<sequence>VLVAAVGGDDATGVMDFVSMPESDLVRVLETLEVDGFPVAHVRDKRRVADFLDQGGEGTFPILGDETIAEARQRYIEVTAGSPPAAARTTEAQLSGVSAEIGKAAPCVDFAVFGPHGRRPAKAWKFESQVWVDVELETRMIVGPSNFEAWRSCWLVFRLR</sequence>
<feature type="non-terminal residue" evidence="1">
    <location>
        <position position="1"/>
    </location>
</feature>